<dbReference type="Pfam" id="PF00111">
    <property type="entry name" value="Fer2"/>
    <property type="match status" value="1"/>
</dbReference>
<dbReference type="Proteomes" id="UP001500724">
    <property type="component" value="Unassembled WGS sequence"/>
</dbReference>
<dbReference type="Gene3D" id="3.30.390.50">
    <property type="entry name" value="CO dehydrogenase flavoprotein, C-terminal domain"/>
    <property type="match status" value="1"/>
</dbReference>
<feature type="region of interest" description="Disordered" evidence="6">
    <location>
        <begin position="180"/>
        <end position="207"/>
    </location>
</feature>
<dbReference type="SMART" id="SM01092">
    <property type="entry name" value="CO_deh_flav_C"/>
    <property type="match status" value="1"/>
</dbReference>
<dbReference type="Pfam" id="PF00941">
    <property type="entry name" value="FAD_binding_5"/>
    <property type="match status" value="1"/>
</dbReference>
<dbReference type="InterPro" id="IPR036683">
    <property type="entry name" value="CO_DH_flav_C_dom_sf"/>
</dbReference>
<keyword evidence="1" id="KW-0285">Flavoprotein</keyword>
<dbReference type="EMBL" id="BAAAGU010000005">
    <property type="protein sequence ID" value="GAA0633520.1"/>
    <property type="molecule type" value="Genomic_DNA"/>
</dbReference>
<dbReference type="SUPFAM" id="SSF54292">
    <property type="entry name" value="2Fe-2S ferredoxin-like"/>
    <property type="match status" value="1"/>
</dbReference>
<dbReference type="InterPro" id="IPR005107">
    <property type="entry name" value="CO_DH_flav_C"/>
</dbReference>
<reference evidence="9 10" key="1">
    <citation type="journal article" date="2019" name="Int. J. Syst. Evol. Microbiol.">
        <title>The Global Catalogue of Microorganisms (GCM) 10K type strain sequencing project: providing services to taxonomists for standard genome sequencing and annotation.</title>
        <authorList>
            <consortium name="The Broad Institute Genomics Platform"/>
            <consortium name="The Broad Institute Genome Sequencing Center for Infectious Disease"/>
            <person name="Wu L."/>
            <person name="Ma J."/>
        </authorList>
    </citation>
    <scope>NUCLEOTIDE SEQUENCE [LARGE SCALE GENOMIC DNA]</scope>
    <source>
        <strain evidence="9 10">JCM 10367</strain>
    </source>
</reference>
<dbReference type="InterPro" id="IPR012175">
    <property type="entry name" value="Xanth_DH_ssu_bac"/>
</dbReference>
<dbReference type="PANTHER" id="PTHR42659">
    <property type="entry name" value="XANTHINE DEHYDROGENASE SUBUNIT C-RELATED"/>
    <property type="match status" value="1"/>
</dbReference>
<keyword evidence="4" id="KW-0560">Oxidoreductase</keyword>
<dbReference type="PROSITE" id="PS00197">
    <property type="entry name" value="2FE2S_FER_1"/>
    <property type="match status" value="1"/>
</dbReference>
<protein>
    <submittedName>
        <fullName evidence="9">FAD binding domain-containing protein</fullName>
    </submittedName>
</protein>
<evidence type="ECO:0000313" key="9">
    <source>
        <dbReference type="EMBL" id="GAA0633520.1"/>
    </source>
</evidence>
<evidence type="ECO:0000256" key="6">
    <source>
        <dbReference type="SAM" id="MobiDB-lite"/>
    </source>
</evidence>
<sequence>MAKTTARITVNGEDTPIAPAAPHTTTLDFLRERGLTGTKEGCAEGECGACSVLVARPGVNKPTDWVAVNACLVPVAALDGQEIVTSEGLAAQGAPGTPPALHPVQQEMAVRGGSQCGYCTPGFICSMAAEYYRPDRCAHPDQDGGTDPEHGPNGFDLHALSGNLCRCTGYRPIRDAAFAVGEPDEDDPLARRREQAPPEPAATDYSLDGSTFVRPASLAETLRLLRERPDAVVVAGSTDWGVEVNLRGRRADCVVAVDRLPELRELRVADDHIEIGAALTLTEIERRLDGTVPLLDELFPLFASRLIRNSATLGGNLGTGSPIGDSPPVLLALEASVVLADADGERVVPLAEYFTGYRQSVRRPGELIRSVRIPLPLSPVTAFHKIGKRRFDDISSVAVAFALDIEDGVVRKARIGLGGVAATPIRALDTEAALEGRPWTAQSAEAAARVLRGEGTPMDDHRASSLYRSAMLGQSLLKLYAQTQTTEAVSS</sequence>
<keyword evidence="10" id="KW-1185">Reference proteome</keyword>
<evidence type="ECO:0000256" key="1">
    <source>
        <dbReference type="ARBA" id="ARBA00022630"/>
    </source>
</evidence>
<name>A0ABN1H973_9ACTN</name>
<dbReference type="PANTHER" id="PTHR42659:SF2">
    <property type="entry name" value="XANTHINE DEHYDROGENASE SUBUNIT C-RELATED"/>
    <property type="match status" value="1"/>
</dbReference>
<dbReference type="Gene3D" id="3.10.20.30">
    <property type="match status" value="1"/>
</dbReference>
<dbReference type="InterPro" id="IPR036884">
    <property type="entry name" value="2Fe-2S-bd_dom_sf"/>
</dbReference>
<dbReference type="InterPro" id="IPR036318">
    <property type="entry name" value="FAD-bd_PCMH-like_sf"/>
</dbReference>
<dbReference type="InterPro" id="IPR036010">
    <property type="entry name" value="2Fe-2S_ferredoxin-like_sf"/>
</dbReference>
<dbReference type="InterPro" id="IPR002888">
    <property type="entry name" value="2Fe-2S-bd"/>
</dbReference>
<dbReference type="InterPro" id="IPR016169">
    <property type="entry name" value="FAD-bd_PCMH_sub2"/>
</dbReference>
<dbReference type="Pfam" id="PF03450">
    <property type="entry name" value="CO_deh_flav_C"/>
    <property type="match status" value="1"/>
</dbReference>
<evidence type="ECO:0000256" key="5">
    <source>
        <dbReference type="ARBA" id="ARBA00023004"/>
    </source>
</evidence>
<feature type="domain" description="2Fe-2S ferredoxin-type" evidence="7">
    <location>
        <begin position="6"/>
        <end position="89"/>
    </location>
</feature>
<dbReference type="InterPro" id="IPR016166">
    <property type="entry name" value="FAD-bd_PCMH"/>
</dbReference>
<dbReference type="Gene3D" id="3.30.465.10">
    <property type="match status" value="1"/>
</dbReference>
<dbReference type="InterPro" id="IPR001041">
    <property type="entry name" value="2Fe-2S_ferredoxin-type"/>
</dbReference>
<accession>A0ABN1H973</accession>
<dbReference type="SUPFAM" id="SSF47741">
    <property type="entry name" value="CO dehydrogenase ISP C-domain like"/>
    <property type="match status" value="1"/>
</dbReference>
<organism evidence="9 10">
    <name type="scientific">Streptomyces thermocarboxydovorans</name>
    <dbReference type="NCBI Taxonomy" id="59298"/>
    <lineage>
        <taxon>Bacteria</taxon>
        <taxon>Bacillati</taxon>
        <taxon>Actinomycetota</taxon>
        <taxon>Actinomycetes</taxon>
        <taxon>Kitasatosporales</taxon>
        <taxon>Streptomycetaceae</taxon>
        <taxon>Streptomyces</taxon>
    </lineage>
</organism>
<dbReference type="PROSITE" id="PS51387">
    <property type="entry name" value="FAD_PCMH"/>
    <property type="match status" value="1"/>
</dbReference>
<dbReference type="SUPFAM" id="SSF55447">
    <property type="entry name" value="CO dehydrogenase flavoprotein C-terminal domain-like"/>
    <property type="match status" value="1"/>
</dbReference>
<keyword evidence="5" id="KW-0408">Iron</keyword>
<comment type="caution">
    <text evidence="9">The sequence shown here is derived from an EMBL/GenBank/DDBJ whole genome shotgun (WGS) entry which is preliminary data.</text>
</comment>
<dbReference type="InterPro" id="IPR012675">
    <property type="entry name" value="Beta-grasp_dom_sf"/>
</dbReference>
<dbReference type="PROSITE" id="PS51085">
    <property type="entry name" value="2FE2S_FER_2"/>
    <property type="match status" value="1"/>
</dbReference>
<dbReference type="CDD" id="cd00207">
    <property type="entry name" value="fer2"/>
    <property type="match status" value="1"/>
</dbReference>
<dbReference type="InterPro" id="IPR051312">
    <property type="entry name" value="Diverse_Substr_Oxidored"/>
</dbReference>
<feature type="domain" description="FAD-binding PCMH-type" evidence="8">
    <location>
        <begin position="205"/>
        <end position="378"/>
    </location>
</feature>
<dbReference type="PIRSF" id="PIRSF036557">
    <property type="entry name" value="XdhA_RC"/>
    <property type="match status" value="1"/>
</dbReference>
<evidence type="ECO:0000256" key="3">
    <source>
        <dbReference type="ARBA" id="ARBA00022827"/>
    </source>
</evidence>
<dbReference type="RefSeq" id="WP_343997776.1">
    <property type="nucleotide sequence ID" value="NZ_BAAAGU010000005.1"/>
</dbReference>
<proteinExistence type="predicted"/>
<dbReference type="Gene3D" id="1.10.150.120">
    <property type="entry name" value="[2Fe-2S]-binding domain"/>
    <property type="match status" value="1"/>
</dbReference>
<evidence type="ECO:0000259" key="7">
    <source>
        <dbReference type="PROSITE" id="PS51085"/>
    </source>
</evidence>
<dbReference type="InterPro" id="IPR002346">
    <property type="entry name" value="Mopterin_DH_FAD-bd"/>
</dbReference>
<dbReference type="InterPro" id="IPR006058">
    <property type="entry name" value="2Fe2S_fd_BS"/>
</dbReference>
<evidence type="ECO:0000313" key="10">
    <source>
        <dbReference type="Proteomes" id="UP001500724"/>
    </source>
</evidence>
<keyword evidence="2" id="KW-0479">Metal-binding</keyword>
<dbReference type="Pfam" id="PF01799">
    <property type="entry name" value="Fer2_2"/>
    <property type="match status" value="1"/>
</dbReference>
<evidence type="ECO:0000256" key="2">
    <source>
        <dbReference type="ARBA" id="ARBA00022723"/>
    </source>
</evidence>
<dbReference type="Gene3D" id="3.30.43.10">
    <property type="entry name" value="Uridine Diphospho-n-acetylenolpyruvylglucosamine Reductase, domain 2"/>
    <property type="match status" value="1"/>
</dbReference>
<dbReference type="InterPro" id="IPR016167">
    <property type="entry name" value="FAD-bd_PCMH_sub1"/>
</dbReference>
<evidence type="ECO:0000256" key="4">
    <source>
        <dbReference type="ARBA" id="ARBA00023002"/>
    </source>
</evidence>
<gene>
    <name evidence="9" type="ORF">GCM10009535_06620</name>
</gene>
<keyword evidence="3" id="KW-0274">FAD</keyword>
<dbReference type="SUPFAM" id="SSF56176">
    <property type="entry name" value="FAD-binding/transporter-associated domain-like"/>
    <property type="match status" value="1"/>
</dbReference>
<evidence type="ECO:0000259" key="8">
    <source>
        <dbReference type="PROSITE" id="PS51387"/>
    </source>
</evidence>